<reference evidence="2" key="1">
    <citation type="submission" date="2018-11" db="EMBL/GenBank/DDBJ databases">
        <authorList>
            <consortium name="Pathogen Informatics"/>
        </authorList>
    </citation>
    <scope>NUCLEOTIDE SEQUENCE</scope>
</reference>
<accession>A0A448XKM1</accession>
<gene>
    <name evidence="2" type="ORF">PXEA_LOCUS32327</name>
</gene>
<organism evidence="2 3">
    <name type="scientific">Protopolystoma xenopodis</name>
    <dbReference type="NCBI Taxonomy" id="117903"/>
    <lineage>
        <taxon>Eukaryota</taxon>
        <taxon>Metazoa</taxon>
        <taxon>Spiralia</taxon>
        <taxon>Lophotrochozoa</taxon>
        <taxon>Platyhelminthes</taxon>
        <taxon>Monogenea</taxon>
        <taxon>Polyopisthocotylea</taxon>
        <taxon>Polystomatidea</taxon>
        <taxon>Polystomatidae</taxon>
        <taxon>Protopolystoma</taxon>
    </lineage>
</organism>
<comment type="caution">
    <text evidence="2">The sequence shown here is derived from an EMBL/GenBank/DDBJ whole genome shotgun (WGS) entry which is preliminary data.</text>
</comment>
<proteinExistence type="predicted"/>
<feature type="compositionally biased region" description="Basic and acidic residues" evidence="1">
    <location>
        <begin position="44"/>
        <end position="53"/>
    </location>
</feature>
<feature type="region of interest" description="Disordered" evidence="1">
    <location>
        <begin position="42"/>
        <end position="75"/>
    </location>
</feature>
<dbReference type="Proteomes" id="UP000784294">
    <property type="component" value="Unassembled WGS sequence"/>
</dbReference>
<evidence type="ECO:0000313" key="3">
    <source>
        <dbReference type="Proteomes" id="UP000784294"/>
    </source>
</evidence>
<dbReference type="AlphaFoldDB" id="A0A448XKM1"/>
<evidence type="ECO:0000256" key="1">
    <source>
        <dbReference type="SAM" id="MobiDB-lite"/>
    </source>
</evidence>
<name>A0A448XKM1_9PLAT</name>
<protein>
    <submittedName>
        <fullName evidence="2">Uncharacterized protein</fullName>
    </submittedName>
</protein>
<keyword evidence="3" id="KW-1185">Reference proteome</keyword>
<dbReference type="EMBL" id="CAAALY010259361">
    <property type="protein sequence ID" value="VEL38887.1"/>
    <property type="molecule type" value="Genomic_DNA"/>
</dbReference>
<evidence type="ECO:0000313" key="2">
    <source>
        <dbReference type="EMBL" id="VEL38887.1"/>
    </source>
</evidence>
<sequence>MPPATQLSLSEAVKHNLSHPHQPVASGLGNTIMDKSLGWPESGVIRRPETEGKRHWRTAPTSLGDSEQDEIMGPGEERLFTETELKVRLARLRDEHIGQLQQLAREHELRLYRVSTSRIRDSGQLPIANIGMALAE</sequence>